<dbReference type="InterPro" id="IPR050278">
    <property type="entry name" value="Serine_Prot_S9B/DPPIV"/>
</dbReference>
<dbReference type="Pfam" id="PF00930">
    <property type="entry name" value="DPPIV_N"/>
    <property type="match status" value="1"/>
</dbReference>
<evidence type="ECO:0000256" key="2">
    <source>
        <dbReference type="SAM" id="Phobius"/>
    </source>
</evidence>
<dbReference type="GO" id="GO:0005886">
    <property type="term" value="C:plasma membrane"/>
    <property type="evidence" value="ECO:0007669"/>
    <property type="project" value="TreeGrafter"/>
</dbReference>
<gene>
    <name evidence="4" type="ORF">AWZ03_014864</name>
</gene>
<dbReference type="PANTHER" id="PTHR11731:SF135">
    <property type="entry name" value="INACTIVE DIPEPTIDYL PEPTIDASE 10-LIKE PROTEIN"/>
    <property type="match status" value="1"/>
</dbReference>
<dbReference type="PANTHER" id="PTHR11731">
    <property type="entry name" value="PROTEASE FAMILY S9B,C DIPEPTIDYL-PEPTIDASE IV-RELATED"/>
    <property type="match status" value="1"/>
</dbReference>
<dbReference type="OrthoDB" id="16520at2759"/>
<dbReference type="SUPFAM" id="SSF82171">
    <property type="entry name" value="DPP6 N-terminal domain-like"/>
    <property type="match status" value="1"/>
</dbReference>
<sequence length="321" mass="34715">ELVAISPERRNWRGIFIALLVIAAVFSLIIFSIFLLSPEDEGLRIRGRRMLPSDILSKSLQWKPFNGTWSNDHELIYRDPTGGLSILNMTDYTTRILMTNSTFRQLNAESFLVAPDQKYVLLQSDSNAEGSRHHVYEVQTANTFPLGPTENIAEAPRLQHVVWAPINPPPPPPPPPPPTAAAGTQSPLPSGSIILNSLAGAAAGGAGKPTATSNGGSANGQGASTGNGNGNGQGAKPAYTLNQAIAFVHQNDIYYKPKVQGELVCRITQTGAAGIFYNGVPDWTYENVPELESRRSSIAFSPDGMFLAFFSFNDSEVNEYK</sequence>
<dbReference type="SUPFAM" id="SSF101447">
    <property type="entry name" value="Formin homology 2 domain (FH2 domain)"/>
    <property type="match status" value="1"/>
</dbReference>
<keyword evidence="2" id="KW-1133">Transmembrane helix</keyword>
<dbReference type="EMBL" id="LSRL02002151">
    <property type="protein sequence ID" value="TDG38714.1"/>
    <property type="molecule type" value="Genomic_DNA"/>
</dbReference>
<organism evidence="4 5">
    <name type="scientific">Drosophila navojoa</name>
    <name type="common">Fruit fly</name>
    <dbReference type="NCBI Taxonomy" id="7232"/>
    <lineage>
        <taxon>Eukaryota</taxon>
        <taxon>Metazoa</taxon>
        <taxon>Ecdysozoa</taxon>
        <taxon>Arthropoda</taxon>
        <taxon>Hexapoda</taxon>
        <taxon>Insecta</taxon>
        <taxon>Pterygota</taxon>
        <taxon>Neoptera</taxon>
        <taxon>Endopterygota</taxon>
        <taxon>Diptera</taxon>
        <taxon>Brachycera</taxon>
        <taxon>Muscomorpha</taxon>
        <taxon>Ephydroidea</taxon>
        <taxon>Drosophilidae</taxon>
        <taxon>Drosophila</taxon>
    </lineage>
</organism>
<dbReference type="GO" id="GO:0006508">
    <property type="term" value="P:proteolysis"/>
    <property type="evidence" value="ECO:0007669"/>
    <property type="project" value="InterPro"/>
</dbReference>
<dbReference type="InterPro" id="IPR002469">
    <property type="entry name" value="Peptidase_S9B_N"/>
</dbReference>
<dbReference type="Proteomes" id="UP000295192">
    <property type="component" value="Unassembled WGS sequence"/>
</dbReference>
<proteinExistence type="predicted"/>
<protein>
    <recommendedName>
        <fullName evidence="3">Dipeptidylpeptidase IV N-terminal domain-containing protein</fullName>
    </recommendedName>
</protein>
<comment type="caution">
    <text evidence="4">The sequence shown here is derived from an EMBL/GenBank/DDBJ whole genome shotgun (WGS) entry which is preliminary data.</text>
</comment>
<feature type="transmembrane region" description="Helical" evidence="2">
    <location>
        <begin position="12"/>
        <end position="36"/>
    </location>
</feature>
<dbReference type="Gene3D" id="2.140.10.30">
    <property type="entry name" value="Dipeptidylpeptidase IV, N-terminal domain"/>
    <property type="match status" value="2"/>
</dbReference>
<evidence type="ECO:0000256" key="1">
    <source>
        <dbReference type="SAM" id="MobiDB-lite"/>
    </source>
</evidence>
<keyword evidence="2" id="KW-0472">Membrane</keyword>
<dbReference type="AlphaFoldDB" id="A0A484AQK3"/>
<feature type="domain" description="Dipeptidylpeptidase IV N-terminal" evidence="3">
    <location>
        <begin position="242"/>
        <end position="320"/>
    </location>
</feature>
<accession>A0A484AQK3</accession>
<evidence type="ECO:0000259" key="3">
    <source>
        <dbReference type="Pfam" id="PF00930"/>
    </source>
</evidence>
<dbReference type="OMA" id="IRTSEVW"/>
<reference evidence="4 5" key="1">
    <citation type="journal article" date="2019" name="J. Hered.">
        <title>An Improved Genome Assembly for Drosophila navojoa, the Basal Species in the mojavensis Cluster.</title>
        <authorList>
            <person name="Vanderlinde T."/>
            <person name="Dupim E.G."/>
            <person name="Nazario-Yepiz N.O."/>
            <person name="Carvalho A.B."/>
        </authorList>
    </citation>
    <scope>NUCLEOTIDE SEQUENCE [LARGE SCALE GENOMIC DNA]</scope>
    <source>
        <strain evidence="4">Navoj_Jal97</strain>
        <tissue evidence="4">Whole organism</tissue>
    </source>
</reference>
<evidence type="ECO:0000313" key="4">
    <source>
        <dbReference type="EMBL" id="TDG38714.1"/>
    </source>
</evidence>
<feature type="region of interest" description="Disordered" evidence="1">
    <location>
        <begin position="204"/>
        <end position="231"/>
    </location>
</feature>
<feature type="compositionally biased region" description="Pro residues" evidence="1">
    <location>
        <begin position="166"/>
        <end position="179"/>
    </location>
</feature>
<feature type="region of interest" description="Disordered" evidence="1">
    <location>
        <begin position="163"/>
        <end position="187"/>
    </location>
</feature>
<feature type="compositionally biased region" description="Gly residues" evidence="1">
    <location>
        <begin position="217"/>
        <end position="231"/>
    </location>
</feature>
<keyword evidence="5" id="KW-1185">Reference proteome</keyword>
<dbReference type="STRING" id="7232.A0A484AQK3"/>
<feature type="non-terminal residue" evidence="4">
    <location>
        <position position="1"/>
    </location>
</feature>
<evidence type="ECO:0000313" key="5">
    <source>
        <dbReference type="Proteomes" id="UP000295192"/>
    </source>
</evidence>
<name>A0A484AQK3_DRONA</name>
<keyword evidence="2" id="KW-0812">Transmembrane</keyword>